<feature type="transmembrane region" description="Helical" evidence="1">
    <location>
        <begin position="16"/>
        <end position="37"/>
    </location>
</feature>
<accession>A0ABV8WJV6</accession>
<comment type="caution">
    <text evidence="2">The sequence shown here is derived from an EMBL/GenBank/DDBJ whole genome shotgun (WGS) entry which is preliminary data.</text>
</comment>
<organism evidence="2 3">
    <name type="scientific">Arthrobacter sedimenti</name>
    <dbReference type="NCBI Taxonomy" id="2694931"/>
    <lineage>
        <taxon>Bacteria</taxon>
        <taxon>Bacillati</taxon>
        <taxon>Actinomycetota</taxon>
        <taxon>Actinomycetes</taxon>
        <taxon>Micrococcales</taxon>
        <taxon>Micrococcaceae</taxon>
        <taxon>Arthrobacter</taxon>
    </lineage>
</organism>
<proteinExistence type="predicted"/>
<gene>
    <name evidence="2" type="ORF">ACFO0G_08490</name>
</gene>
<keyword evidence="1" id="KW-0472">Membrane</keyword>
<sequence length="159" mass="16621">MQADPGFFAPLQYSPAWAWCGAALLALVAGWYVFVLATTRPAGRMEPSGSAQGRSALTDLPALKAAYLQRIRDVEQAAAAGRVDARPAHQEISLLLRGFVRDATGVDATRMTHQDLARHPLPAAADAVKALYPAEFGPGPLPSVAASAASASAAVRAWS</sequence>
<evidence type="ECO:0000313" key="3">
    <source>
        <dbReference type="Proteomes" id="UP001595778"/>
    </source>
</evidence>
<evidence type="ECO:0000313" key="2">
    <source>
        <dbReference type="EMBL" id="MFC4396121.1"/>
    </source>
</evidence>
<protein>
    <submittedName>
        <fullName evidence="2">Uncharacterized protein</fullName>
    </submittedName>
</protein>
<name>A0ABV8WJV6_9MICC</name>
<dbReference type="RefSeq" id="WP_376977031.1">
    <property type="nucleotide sequence ID" value="NZ_JBHSDQ010000003.1"/>
</dbReference>
<reference evidence="3" key="1">
    <citation type="journal article" date="2019" name="Int. J. Syst. Evol. Microbiol.">
        <title>The Global Catalogue of Microorganisms (GCM) 10K type strain sequencing project: providing services to taxonomists for standard genome sequencing and annotation.</title>
        <authorList>
            <consortium name="The Broad Institute Genomics Platform"/>
            <consortium name="The Broad Institute Genome Sequencing Center for Infectious Disease"/>
            <person name="Wu L."/>
            <person name="Ma J."/>
        </authorList>
    </citation>
    <scope>NUCLEOTIDE SEQUENCE [LARGE SCALE GENOMIC DNA]</scope>
    <source>
        <strain evidence="3">PJ61</strain>
    </source>
</reference>
<dbReference type="Proteomes" id="UP001595778">
    <property type="component" value="Unassembled WGS sequence"/>
</dbReference>
<keyword evidence="1" id="KW-0812">Transmembrane</keyword>
<dbReference type="EMBL" id="JBHSDQ010000003">
    <property type="protein sequence ID" value="MFC4396121.1"/>
    <property type="molecule type" value="Genomic_DNA"/>
</dbReference>
<keyword evidence="1" id="KW-1133">Transmembrane helix</keyword>
<evidence type="ECO:0000256" key="1">
    <source>
        <dbReference type="SAM" id="Phobius"/>
    </source>
</evidence>
<keyword evidence="3" id="KW-1185">Reference proteome</keyword>